<keyword evidence="4 6" id="KW-1133">Transmembrane helix</keyword>
<evidence type="ECO:0000259" key="7">
    <source>
        <dbReference type="PROSITE" id="PS50887"/>
    </source>
</evidence>
<dbReference type="SMART" id="SM00267">
    <property type="entry name" value="GGDEF"/>
    <property type="match status" value="1"/>
</dbReference>
<evidence type="ECO:0000313" key="8">
    <source>
        <dbReference type="EMBL" id="BEP30034.1"/>
    </source>
</evidence>
<evidence type="ECO:0000256" key="5">
    <source>
        <dbReference type="ARBA" id="ARBA00023136"/>
    </source>
</evidence>
<organism evidence="8 9">
    <name type="scientific">Helicovermis profundi</name>
    <dbReference type="NCBI Taxonomy" id="3065157"/>
    <lineage>
        <taxon>Bacteria</taxon>
        <taxon>Bacillati</taxon>
        <taxon>Bacillota</taxon>
        <taxon>Clostridia</taxon>
        <taxon>Helicovermis</taxon>
    </lineage>
</organism>
<keyword evidence="3 6" id="KW-0812">Transmembrane</keyword>
<name>A0AAU9EEY8_9FIRM</name>
<evidence type="ECO:0000313" key="9">
    <source>
        <dbReference type="Proteomes" id="UP001321786"/>
    </source>
</evidence>
<keyword evidence="2" id="KW-1003">Cell membrane</keyword>
<dbReference type="InterPro" id="IPR033479">
    <property type="entry name" value="dCache_1"/>
</dbReference>
<dbReference type="Gene3D" id="3.30.450.20">
    <property type="entry name" value="PAS domain"/>
    <property type="match status" value="1"/>
</dbReference>
<dbReference type="RefSeq" id="WP_338535637.1">
    <property type="nucleotide sequence ID" value="NZ_AP028654.1"/>
</dbReference>
<evidence type="ECO:0000256" key="1">
    <source>
        <dbReference type="ARBA" id="ARBA00004651"/>
    </source>
</evidence>
<dbReference type="InterPro" id="IPR000160">
    <property type="entry name" value="GGDEF_dom"/>
</dbReference>
<reference evidence="8 9" key="1">
    <citation type="submission" date="2023-08" db="EMBL/GenBank/DDBJ databases">
        <title>Helicovermis profunda gen. nov., sp. nov., a novel mesophilic, fermentative bacterium within the Bacillota from a deep-sea hydrothermal vent chimney.</title>
        <authorList>
            <person name="Miyazaki U."/>
            <person name="Mizutani D."/>
            <person name="Hashimoto Y."/>
            <person name="Tame A."/>
            <person name="Sawayama S."/>
            <person name="Miyazaki J."/>
            <person name="Takai K."/>
            <person name="Nakagawa S."/>
        </authorList>
    </citation>
    <scope>NUCLEOTIDE SEQUENCE [LARGE SCALE GENOMIC DNA]</scope>
    <source>
        <strain evidence="8 9">S502</strain>
    </source>
</reference>
<evidence type="ECO:0000256" key="6">
    <source>
        <dbReference type="SAM" id="Phobius"/>
    </source>
</evidence>
<dbReference type="CDD" id="cd01949">
    <property type="entry name" value="GGDEF"/>
    <property type="match status" value="1"/>
</dbReference>
<dbReference type="PROSITE" id="PS50887">
    <property type="entry name" value="GGDEF"/>
    <property type="match status" value="1"/>
</dbReference>
<dbReference type="Pfam" id="PF00990">
    <property type="entry name" value="GGDEF"/>
    <property type="match status" value="1"/>
</dbReference>
<keyword evidence="5 6" id="KW-0472">Membrane</keyword>
<feature type="domain" description="GGDEF" evidence="7">
    <location>
        <begin position="356"/>
        <end position="481"/>
    </location>
</feature>
<dbReference type="GO" id="GO:0005886">
    <property type="term" value="C:plasma membrane"/>
    <property type="evidence" value="ECO:0007669"/>
    <property type="project" value="UniProtKB-SubCell"/>
</dbReference>
<protein>
    <submittedName>
        <fullName evidence="8">Sensor domain-containing diguanylate cyclase</fullName>
    </submittedName>
</protein>
<dbReference type="SUPFAM" id="SSF55073">
    <property type="entry name" value="Nucleotide cyclase"/>
    <property type="match status" value="1"/>
</dbReference>
<dbReference type="InterPro" id="IPR043128">
    <property type="entry name" value="Rev_trsase/Diguanyl_cyclase"/>
</dbReference>
<dbReference type="InterPro" id="IPR029787">
    <property type="entry name" value="Nucleotide_cyclase"/>
</dbReference>
<gene>
    <name evidence="8" type="ORF">HLPR_23650</name>
</gene>
<dbReference type="Pfam" id="PF02743">
    <property type="entry name" value="dCache_1"/>
    <property type="match status" value="1"/>
</dbReference>
<dbReference type="PANTHER" id="PTHR45138">
    <property type="entry name" value="REGULATORY COMPONENTS OF SENSORY TRANSDUCTION SYSTEM"/>
    <property type="match status" value="1"/>
</dbReference>
<evidence type="ECO:0000256" key="4">
    <source>
        <dbReference type="ARBA" id="ARBA00022989"/>
    </source>
</evidence>
<dbReference type="KEGG" id="hprf:HLPR_23650"/>
<dbReference type="NCBIfam" id="TIGR00254">
    <property type="entry name" value="GGDEF"/>
    <property type="match status" value="1"/>
</dbReference>
<dbReference type="Proteomes" id="UP001321786">
    <property type="component" value="Chromosome"/>
</dbReference>
<proteinExistence type="predicted"/>
<dbReference type="AlphaFoldDB" id="A0AAU9EEY8"/>
<evidence type="ECO:0000256" key="3">
    <source>
        <dbReference type="ARBA" id="ARBA00022692"/>
    </source>
</evidence>
<accession>A0AAU9EEY8</accession>
<dbReference type="InterPro" id="IPR050469">
    <property type="entry name" value="Diguanylate_Cyclase"/>
</dbReference>
<dbReference type="GO" id="GO:0052621">
    <property type="term" value="F:diguanylate cyclase activity"/>
    <property type="evidence" value="ECO:0007669"/>
    <property type="project" value="TreeGrafter"/>
</dbReference>
<sequence>MRKNTSIKINTLISIVIIIGFIVTGIISYSTYSKIIKNDIKNISKLTSMNIYSEINNELTKPIFVSLTMANDSFLKNWLSIEDKVNTIDHYKQLQNYLIGIKLKYGYDSTFLVSTSTSNYYTYKGIEKRISKNNAHDIWYFDFINKNLNYDLDVDTDEVSDNALTVFINCRVEDAKNNLLGVVGVGLKINEIQKMLKTFEDNYGLEVFLISPDGIVEAHTNSNFIEKLNIFDDKTISNFKNEIQNNHSDLLTFKYKDKGIDGYIITRYIDELNWYLVVKKDTSILKKSLYSQLFKVMAVMISVIIFTLIISTKIINWYKQKLSNMAKTDYLTNLPNRRGFNEFLNNAIENHSNYGNDYYVFVFDIDDFKSINDNFGHLFGDHVIRRVAKISNKFIEGNGMLARWGGDEFSGVLFNIDNLDDFSTNLLNIILNDVELKDKNITISLGITKSKALDTRDTIIYRADQGMYYSKEHGKNQYKVN</sequence>
<keyword evidence="9" id="KW-1185">Reference proteome</keyword>
<feature type="transmembrane region" description="Helical" evidence="6">
    <location>
        <begin position="293"/>
        <end position="315"/>
    </location>
</feature>
<evidence type="ECO:0000256" key="2">
    <source>
        <dbReference type="ARBA" id="ARBA00022475"/>
    </source>
</evidence>
<dbReference type="EMBL" id="AP028654">
    <property type="protein sequence ID" value="BEP30034.1"/>
    <property type="molecule type" value="Genomic_DNA"/>
</dbReference>
<feature type="transmembrane region" description="Helical" evidence="6">
    <location>
        <begin position="12"/>
        <end position="32"/>
    </location>
</feature>
<dbReference type="PANTHER" id="PTHR45138:SF9">
    <property type="entry name" value="DIGUANYLATE CYCLASE DGCM-RELATED"/>
    <property type="match status" value="1"/>
</dbReference>
<comment type="subcellular location">
    <subcellularLocation>
        <location evidence="1">Cell membrane</location>
        <topology evidence="1">Multi-pass membrane protein</topology>
    </subcellularLocation>
</comment>
<dbReference type="Gene3D" id="3.30.70.270">
    <property type="match status" value="1"/>
</dbReference>